<evidence type="ECO:0000313" key="9">
    <source>
        <dbReference type="Ensembl" id="ENSSTUP00000024121.1"/>
    </source>
</evidence>
<evidence type="ECO:0000256" key="4">
    <source>
        <dbReference type="ARBA" id="ARBA00022989"/>
    </source>
</evidence>
<dbReference type="InterPro" id="IPR019388">
    <property type="entry name" value="FIT"/>
</dbReference>
<dbReference type="HAMAP" id="MF_03230">
    <property type="entry name" value="FITM2"/>
    <property type="match status" value="1"/>
</dbReference>
<dbReference type="InParanoid" id="A0A673XTM4"/>
<dbReference type="GO" id="GO:0010945">
    <property type="term" value="F:coenzyme A diphosphatase activity"/>
    <property type="evidence" value="ECO:0007669"/>
    <property type="project" value="InterPro"/>
</dbReference>
<keyword evidence="2 6" id="KW-0812">Transmembrane</keyword>
<evidence type="ECO:0000256" key="6">
    <source>
        <dbReference type="HAMAP-Rule" id="MF_03229"/>
    </source>
</evidence>
<dbReference type="GeneTree" id="ENSGT00530000063693"/>
<dbReference type="HAMAP" id="MF_03229">
    <property type="entry name" value="FITM1"/>
    <property type="match status" value="1"/>
</dbReference>
<dbReference type="PANTHER" id="PTHR23129">
    <property type="entry name" value="ACYL-COENZYME A DIPHOSPHATASE FITM2"/>
    <property type="match status" value="1"/>
</dbReference>
<evidence type="ECO:0000256" key="5">
    <source>
        <dbReference type="ARBA" id="ARBA00023136"/>
    </source>
</evidence>
<dbReference type="InterPro" id="IPR046401">
    <property type="entry name" value="FITM1/2"/>
</dbReference>
<comment type="similarity">
    <text evidence="6">Belongs to the FIT family. FIT1 subfamily.</text>
</comment>
<reference evidence="9" key="1">
    <citation type="submission" date="2025-08" db="UniProtKB">
        <authorList>
            <consortium name="Ensembl"/>
        </authorList>
    </citation>
    <scope>IDENTIFICATION</scope>
</reference>
<keyword evidence="5 6" id="KW-0472">Membrane</keyword>
<evidence type="ECO:0000256" key="2">
    <source>
        <dbReference type="ARBA" id="ARBA00022692"/>
    </source>
</evidence>
<dbReference type="GO" id="GO:0140042">
    <property type="term" value="P:lipid droplet formation"/>
    <property type="evidence" value="ECO:0007669"/>
    <property type="project" value="UniProtKB-UniRule"/>
</dbReference>
<feature type="transmembrane region" description="Helical" evidence="8">
    <location>
        <begin position="89"/>
        <end position="106"/>
    </location>
</feature>
<evidence type="ECO:0000256" key="1">
    <source>
        <dbReference type="ARBA" id="ARBA00004477"/>
    </source>
</evidence>
<feature type="transmembrane region" description="Helical" evidence="8">
    <location>
        <begin position="267"/>
        <end position="288"/>
    </location>
</feature>
<accession>A0A673XTM4</accession>
<protein>
    <recommendedName>
        <fullName evidence="6">Fat storage-inducing transmembrane protein 1 homolog</fullName>
    </recommendedName>
    <alternativeName>
        <fullName evidence="6">FITM1-like protein</fullName>
    </alternativeName>
    <alternativeName>
        <fullName evidence="6">Fat-inducing protein 1</fullName>
    </alternativeName>
</protein>
<dbReference type="InterPro" id="IPR046402">
    <property type="entry name" value="FIT1"/>
</dbReference>
<keyword evidence="10" id="KW-1185">Reference proteome</keyword>
<comment type="function">
    <text evidence="6">May play a role in the formation of lipid droplets (LDs), which are storage organelles at the center of lipid and energy homeostasis. May directly bind to diacylglycerol (DAGs) and triacylglycerol.</text>
</comment>
<comment type="subcellular location">
    <subcellularLocation>
        <location evidence="1 6">Endoplasmic reticulum membrane</location>
        <topology evidence="1 6">Multi-pass membrane protein</topology>
    </subcellularLocation>
</comment>
<keyword evidence="3 6" id="KW-0256">Endoplasmic reticulum</keyword>
<organism evidence="9 10">
    <name type="scientific">Salmo trutta</name>
    <name type="common">Brown trout</name>
    <dbReference type="NCBI Taxonomy" id="8032"/>
    <lineage>
        <taxon>Eukaryota</taxon>
        <taxon>Metazoa</taxon>
        <taxon>Chordata</taxon>
        <taxon>Craniata</taxon>
        <taxon>Vertebrata</taxon>
        <taxon>Euteleostomi</taxon>
        <taxon>Actinopterygii</taxon>
        <taxon>Neopterygii</taxon>
        <taxon>Teleostei</taxon>
        <taxon>Protacanthopterygii</taxon>
        <taxon>Salmoniformes</taxon>
        <taxon>Salmonidae</taxon>
        <taxon>Salmoninae</taxon>
        <taxon>Salmo</taxon>
    </lineage>
</organism>
<dbReference type="AlphaFoldDB" id="A0A673XTM4"/>
<evidence type="ECO:0000313" key="10">
    <source>
        <dbReference type="Proteomes" id="UP000472277"/>
    </source>
</evidence>
<keyword evidence="4 6" id="KW-1133">Transmembrane helix</keyword>
<dbReference type="GO" id="GO:0008654">
    <property type="term" value="P:phospholipid biosynthetic process"/>
    <property type="evidence" value="ECO:0007669"/>
    <property type="project" value="InterPro"/>
</dbReference>
<evidence type="ECO:0000256" key="8">
    <source>
        <dbReference type="SAM" id="Phobius"/>
    </source>
</evidence>
<feature type="transmembrane region" description="Helical" evidence="8">
    <location>
        <begin position="300"/>
        <end position="323"/>
    </location>
</feature>
<evidence type="ECO:0000256" key="7">
    <source>
        <dbReference type="SAM" id="MobiDB-lite"/>
    </source>
</evidence>
<gene>
    <name evidence="6" type="primary">FIT1</name>
    <name evidence="6" type="synonym">FITM1</name>
    <name evidence="9" type="synonym">LOC115149626</name>
</gene>
<feature type="transmembrane region" description="Helical" evidence="8">
    <location>
        <begin position="118"/>
        <end position="137"/>
    </location>
</feature>
<sequence>MGINHVLSDSHRDKGTQGRSVQHSTGQIQIQYTLDDRVDDNIRIERCDSLESWIKAMDPKIKNKSNRTIENDKGETTRMAKDQSRPVKLAMMVLNSVLVVVTDLWAGLLGSAVFRRHFHLLLSGVVLFGPALSLWVSKYSIFANRNHYLYRMFLRSGWGWTCVFTGSFVFVLSFSIRRSLSLSIRHLSRIATVGALRWGSRSLLTLLENMAGSCYEPMPATLVGGLNLGQGASVPGQSLLLLHEGERKASCLKAGMLWQGWEVSEDTLLLCLCCLLLAEETAVLGPYLALGGPSGPPLRLLFLLCVSLLGLWLFLLLCLLAYFPQFPSQLLGGALGCLGWRGLYQGWYRLQPSWCCPGWPGEGLLITTQREPYSERGVHDVWPKY</sequence>
<name>A0A673XTM4_SALTR</name>
<evidence type="ECO:0000256" key="3">
    <source>
        <dbReference type="ARBA" id="ARBA00022824"/>
    </source>
</evidence>
<feature type="region of interest" description="Disordered" evidence="7">
    <location>
        <begin position="1"/>
        <end position="24"/>
    </location>
</feature>
<dbReference type="PANTHER" id="PTHR23129:SF3">
    <property type="entry name" value="FAT STORAGE-INDUCING TRANSMEMBRANE PROTEIN 1"/>
    <property type="match status" value="1"/>
</dbReference>
<feature type="transmembrane region" description="Helical" evidence="8">
    <location>
        <begin position="157"/>
        <end position="176"/>
    </location>
</feature>
<dbReference type="Proteomes" id="UP000472277">
    <property type="component" value="Chromosome 2"/>
</dbReference>
<dbReference type="GO" id="GO:0005789">
    <property type="term" value="C:endoplasmic reticulum membrane"/>
    <property type="evidence" value="ECO:0007669"/>
    <property type="project" value="UniProtKB-SubCell"/>
</dbReference>
<dbReference type="Ensembl" id="ENSSTUT00000025308.1">
    <property type="protein sequence ID" value="ENSSTUP00000024121.1"/>
    <property type="gene ID" value="ENSSTUG00000010565.1"/>
</dbReference>
<reference evidence="9" key="2">
    <citation type="submission" date="2025-09" db="UniProtKB">
        <authorList>
            <consortium name="Ensembl"/>
        </authorList>
    </citation>
    <scope>IDENTIFICATION</scope>
</reference>
<proteinExistence type="inferred from homology"/>
<comment type="caution">
    <text evidence="6">Lacks conserved residue(s) required for the propagation of feature annotation.</text>
</comment>